<dbReference type="Proteomes" id="UP000319502">
    <property type="component" value="Unassembled WGS sequence"/>
</dbReference>
<comment type="caution">
    <text evidence="1">The sequence shown here is derived from an EMBL/GenBank/DDBJ whole genome shotgun (WGS) entry which is preliminary data.</text>
</comment>
<dbReference type="RefSeq" id="WP_144310829.1">
    <property type="nucleotide sequence ID" value="NZ_VMNK01000017.1"/>
</dbReference>
<sequence>MSPQSIALDFARRRRGPGALGWVLLALGLTMTALEVNDFLLRRADLHEREQIVERLRHQLQRERRHVVSTPDAPVRAEEASPALKLAAQLGRDWPALFASVESAAADGVAVLAVTPDALRGTFSLSAESPSLDGMFEFLGRLEAADTFAAVELVSYEHAGGRFVFNLHGQWVSR</sequence>
<accession>A0A557QH58</accession>
<dbReference type="OrthoDB" id="9180654at2"/>
<evidence type="ECO:0000313" key="1">
    <source>
        <dbReference type="EMBL" id="TVO52248.1"/>
    </source>
</evidence>
<evidence type="ECO:0000313" key="2">
    <source>
        <dbReference type="Proteomes" id="UP000319502"/>
    </source>
</evidence>
<evidence type="ECO:0008006" key="3">
    <source>
        <dbReference type="Google" id="ProtNLM"/>
    </source>
</evidence>
<protein>
    <recommendedName>
        <fullName evidence="3">PilN domain-containing protein</fullName>
    </recommendedName>
</protein>
<dbReference type="AlphaFoldDB" id="A0A557QH58"/>
<proteinExistence type="predicted"/>
<gene>
    <name evidence="1" type="ORF">FHP91_17590</name>
</gene>
<reference evidence="1 2" key="1">
    <citation type="submission" date="2019-07" db="EMBL/GenBank/DDBJ databases">
        <title>The pathways for chlorine oxyanion respiration interact through the shared metabolite chlorate.</title>
        <authorList>
            <person name="Barnum T.P."/>
            <person name="Cheng Y."/>
            <person name="Hill K.A."/>
            <person name="Lucas L.N."/>
            <person name="Carlson H.K."/>
            <person name="Coates J.D."/>
        </authorList>
    </citation>
    <scope>NUCLEOTIDE SEQUENCE [LARGE SCALE GENOMIC DNA]</scope>
    <source>
        <strain evidence="1 2">SFB-3</strain>
    </source>
</reference>
<keyword evidence="2" id="KW-1185">Reference proteome</keyword>
<organism evidence="1 2">
    <name type="scientific">Denitromonas halophila</name>
    <dbReference type="NCBI Taxonomy" id="1629404"/>
    <lineage>
        <taxon>Bacteria</taxon>
        <taxon>Pseudomonadati</taxon>
        <taxon>Pseudomonadota</taxon>
        <taxon>Betaproteobacteria</taxon>
        <taxon>Rhodocyclales</taxon>
        <taxon>Zoogloeaceae</taxon>
        <taxon>Denitromonas</taxon>
    </lineage>
</organism>
<dbReference type="EMBL" id="VMNK01000017">
    <property type="protein sequence ID" value="TVO52248.1"/>
    <property type="molecule type" value="Genomic_DNA"/>
</dbReference>
<name>A0A557QH58_9RHOO</name>